<evidence type="ECO:0000256" key="1">
    <source>
        <dbReference type="SAM" id="Phobius"/>
    </source>
</evidence>
<accession>A0A2M9Z921</accession>
<name>A0A2M9Z921_9LEPT</name>
<protein>
    <submittedName>
        <fullName evidence="2">Uncharacterized protein</fullName>
    </submittedName>
</protein>
<evidence type="ECO:0000313" key="2">
    <source>
        <dbReference type="EMBL" id="PJZ64918.1"/>
    </source>
</evidence>
<feature type="transmembrane region" description="Helical" evidence="1">
    <location>
        <begin position="7"/>
        <end position="29"/>
    </location>
</feature>
<proteinExistence type="predicted"/>
<reference evidence="2 3" key="1">
    <citation type="submission" date="2017-07" db="EMBL/GenBank/DDBJ databases">
        <title>Leptospira spp. isolated from tropical soils.</title>
        <authorList>
            <person name="Thibeaux R."/>
            <person name="Iraola G."/>
            <person name="Ferres I."/>
            <person name="Bierque E."/>
            <person name="Girault D."/>
            <person name="Soupe-Gilbert M.-E."/>
            <person name="Picardeau M."/>
            <person name="Goarant C."/>
        </authorList>
    </citation>
    <scope>NUCLEOTIDE SEQUENCE [LARGE SCALE GENOMIC DNA]</scope>
    <source>
        <strain evidence="2 3">FH2-C-A2</strain>
    </source>
</reference>
<gene>
    <name evidence="2" type="ORF">CH371_15560</name>
</gene>
<feature type="transmembrane region" description="Helical" evidence="1">
    <location>
        <begin position="49"/>
        <end position="69"/>
    </location>
</feature>
<keyword evidence="1" id="KW-0472">Membrane</keyword>
<evidence type="ECO:0000313" key="3">
    <source>
        <dbReference type="Proteomes" id="UP000231912"/>
    </source>
</evidence>
<sequence length="77" mass="9010">MNNIDEFLLLSGMAAFLNSYFCLLKPALVQFYLSRMNPSLKEHFESKSYLINLRVVGVLSFFLGLYAIYKLWERFSS</sequence>
<dbReference type="AlphaFoldDB" id="A0A2M9Z921"/>
<dbReference type="Proteomes" id="UP000231912">
    <property type="component" value="Unassembled WGS sequence"/>
</dbReference>
<keyword evidence="1" id="KW-1133">Transmembrane helix</keyword>
<organism evidence="2 3">
    <name type="scientific">Leptospira wolffii</name>
    <dbReference type="NCBI Taxonomy" id="409998"/>
    <lineage>
        <taxon>Bacteria</taxon>
        <taxon>Pseudomonadati</taxon>
        <taxon>Spirochaetota</taxon>
        <taxon>Spirochaetia</taxon>
        <taxon>Leptospirales</taxon>
        <taxon>Leptospiraceae</taxon>
        <taxon>Leptospira</taxon>
    </lineage>
</organism>
<dbReference type="EMBL" id="NPDT01000007">
    <property type="protein sequence ID" value="PJZ64918.1"/>
    <property type="molecule type" value="Genomic_DNA"/>
</dbReference>
<comment type="caution">
    <text evidence="2">The sequence shown here is derived from an EMBL/GenBank/DDBJ whole genome shotgun (WGS) entry which is preliminary data.</text>
</comment>
<keyword evidence="1" id="KW-0812">Transmembrane</keyword>